<gene>
    <name evidence="1" type="ORF">V1479_24295</name>
</gene>
<accession>A0ABV3X1N4</accession>
<dbReference type="EMBL" id="JAZHFV010000013">
    <property type="protein sequence ID" value="MEX4010436.1"/>
    <property type="molecule type" value="Genomic_DNA"/>
</dbReference>
<evidence type="ECO:0008006" key="3">
    <source>
        <dbReference type="Google" id="ProtNLM"/>
    </source>
</evidence>
<protein>
    <recommendedName>
        <fullName evidence="3">Transposase</fullName>
    </recommendedName>
</protein>
<evidence type="ECO:0000313" key="1">
    <source>
        <dbReference type="EMBL" id="MEX4010436.1"/>
    </source>
</evidence>
<keyword evidence="2" id="KW-1185">Reference proteome</keyword>
<organism evidence="1 2">
    <name type="scientific">Neoaquamicrobium sediminum</name>
    <dbReference type="NCBI Taxonomy" id="1849104"/>
    <lineage>
        <taxon>Bacteria</taxon>
        <taxon>Pseudomonadati</taxon>
        <taxon>Pseudomonadota</taxon>
        <taxon>Alphaproteobacteria</taxon>
        <taxon>Hyphomicrobiales</taxon>
        <taxon>Phyllobacteriaceae</taxon>
        <taxon>Neoaquamicrobium</taxon>
    </lineage>
</organism>
<name>A0ABV3X1N4_9HYPH</name>
<proteinExistence type="predicted"/>
<dbReference type="RefSeq" id="WP_368805121.1">
    <property type="nucleotide sequence ID" value="NZ_JAZHFV010000013.1"/>
</dbReference>
<evidence type="ECO:0000313" key="2">
    <source>
        <dbReference type="Proteomes" id="UP001559025"/>
    </source>
</evidence>
<comment type="caution">
    <text evidence="1">The sequence shown here is derived from an EMBL/GenBank/DDBJ whole genome shotgun (WGS) entry which is preliminary data.</text>
</comment>
<reference evidence="1 2" key="1">
    <citation type="submission" date="2024-01" db="EMBL/GenBank/DDBJ databases">
        <title>New evidence supports the origin of RcGTA from prophage.</title>
        <authorList>
            <person name="Xu Y."/>
            <person name="Liu B."/>
            <person name="Chen F."/>
        </authorList>
    </citation>
    <scope>NUCLEOTIDE SEQUENCE [LARGE SCALE GENOMIC DNA]</scope>
    <source>
        <strain evidence="1 2">CBW1107-2</strain>
    </source>
</reference>
<sequence length="58" mass="6634">MSAPALHRRIGYQVRQVGLKLLGKEAKAKKAGQGMLVWQQLWPAFAARQPVVRHDRER</sequence>
<dbReference type="Proteomes" id="UP001559025">
    <property type="component" value="Unassembled WGS sequence"/>
</dbReference>